<keyword evidence="2" id="KW-0479">Metal-binding</keyword>
<evidence type="ECO:0000259" key="8">
    <source>
        <dbReference type="PROSITE" id="PS00028"/>
    </source>
</evidence>
<dbReference type="EMBL" id="JARTCD010000002">
    <property type="protein sequence ID" value="KAJ8663598.1"/>
    <property type="molecule type" value="Genomic_DNA"/>
</dbReference>
<evidence type="ECO:0000256" key="1">
    <source>
        <dbReference type="ARBA" id="ARBA00004123"/>
    </source>
</evidence>
<dbReference type="GO" id="GO:0005634">
    <property type="term" value="C:nucleus"/>
    <property type="evidence" value="ECO:0007669"/>
    <property type="project" value="UniProtKB-SubCell"/>
</dbReference>
<gene>
    <name evidence="9" type="ORF">O0I10_000843</name>
</gene>
<dbReference type="Proteomes" id="UP001234581">
    <property type="component" value="Unassembled WGS sequence"/>
</dbReference>
<dbReference type="InterPro" id="IPR013087">
    <property type="entry name" value="Znf_C2H2_type"/>
</dbReference>
<organism evidence="9 10">
    <name type="scientific">Lichtheimia ornata</name>
    <dbReference type="NCBI Taxonomy" id="688661"/>
    <lineage>
        <taxon>Eukaryota</taxon>
        <taxon>Fungi</taxon>
        <taxon>Fungi incertae sedis</taxon>
        <taxon>Mucoromycota</taxon>
        <taxon>Mucoromycotina</taxon>
        <taxon>Mucoromycetes</taxon>
        <taxon>Mucorales</taxon>
        <taxon>Lichtheimiaceae</taxon>
        <taxon>Lichtheimia</taxon>
    </lineage>
</organism>
<evidence type="ECO:0000256" key="2">
    <source>
        <dbReference type="ARBA" id="ARBA00022723"/>
    </source>
</evidence>
<dbReference type="GO" id="GO:0006357">
    <property type="term" value="P:regulation of transcription by RNA polymerase II"/>
    <property type="evidence" value="ECO:0007669"/>
    <property type="project" value="TreeGrafter"/>
</dbReference>
<comment type="subcellular location">
    <subcellularLocation>
        <location evidence="1">Nucleus</location>
    </subcellularLocation>
</comment>
<keyword evidence="7" id="KW-0539">Nucleus</keyword>
<evidence type="ECO:0000256" key="5">
    <source>
        <dbReference type="ARBA" id="ARBA00023015"/>
    </source>
</evidence>
<dbReference type="PROSITE" id="PS00028">
    <property type="entry name" value="ZINC_FINGER_C2H2_1"/>
    <property type="match status" value="2"/>
</dbReference>
<dbReference type="InterPro" id="IPR051061">
    <property type="entry name" value="Zinc_finger_trans_reg"/>
</dbReference>
<reference evidence="9 10" key="1">
    <citation type="submission" date="2023-03" db="EMBL/GenBank/DDBJ databases">
        <title>Genome sequence of Lichtheimia ornata CBS 291.66.</title>
        <authorList>
            <person name="Mohabir J.T."/>
            <person name="Shea T.P."/>
            <person name="Kurbessoian T."/>
            <person name="Berby B."/>
            <person name="Fontaine J."/>
            <person name="Livny J."/>
            <person name="Gnirke A."/>
            <person name="Stajich J.E."/>
            <person name="Cuomo C.A."/>
        </authorList>
    </citation>
    <scope>NUCLEOTIDE SEQUENCE [LARGE SCALE GENOMIC DNA]</scope>
    <source>
        <strain evidence="9">CBS 291.66</strain>
    </source>
</reference>
<dbReference type="Gene3D" id="3.30.160.60">
    <property type="entry name" value="Classic Zinc Finger"/>
    <property type="match status" value="2"/>
</dbReference>
<dbReference type="GeneID" id="83208264"/>
<keyword evidence="5" id="KW-0805">Transcription regulation</keyword>
<dbReference type="RefSeq" id="XP_058348510.1">
    <property type="nucleotide sequence ID" value="XM_058480946.1"/>
</dbReference>
<feature type="domain" description="C2H2-type" evidence="8">
    <location>
        <begin position="54"/>
        <end position="77"/>
    </location>
</feature>
<protein>
    <recommendedName>
        <fullName evidence="8">C2H2-type domain-containing protein</fullName>
    </recommendedName>
</protein>
<evidence type="ECO:0000313" key="9">
    <source>
        <dbReference type="EMBL" id="KAJ8663598.1"/>
    </source>
</evidence>
<evidence type="ECO:0000256" key="3">
    <source>
        <dbReference type="ARBA" id="ARBA00022771"/>
    </source>
</evidence>
<dbReference type="AlphaFoldDB" id="A0AAD7Y4E6"/>
<dbReference type="PANTHER" id="PTHR46179">
    <property type="entry name" value="ZINC FINGER PROTEIN"/>
    <property type="match status" value="1"/>
</dbReference>
<dbReference type="SMART" id="SM00355">
    <property type="entry name" value="ZnF_C2H2"/>
    <property type="match status" value="3"/>
</dbReference>
<name>A0AAD7Y4E6_9FUNG</name>
<proteinExistence type="predicted"/>
<evidence type="ECO:0000256" key="7">
    <source>
        <dbReference type="ARBA" id="ARBA00023242"/>
    </source>
</evidence>
<dbReference type="GO" id="GO:0008270">
    <property type="term" value="F:zinc ion binding"/>
    <property type="evidence" value="ECO:0007669"/>
    <property type="project" value="UniProtKB-KW"/>
</dbReference>
<keyword evidence="6" id="KW-0804">Transcription</keyword>
<dbReference type="PANTHER" id="PTHR46179:SF13">
    <property type="entry name" value="C2H2-TYPE DOMAIN-CONTAINING PROTEIN"/>
    <property type="match status" value="1"/>
</dbReference>
<evidence type="ECO:0000256" key="4">
    <source>
        <dbReference type="ARBA" id="ARBA00022833"/>
    </source>
</evidence>
<sequence>MQPTTATKSFMNMQEASAVKTMESAFIVCSRLFLRHDHLREHVDTIHKRQPIACRVDDCDATFYSQQQEYAHFQRMHVRRHHCTHPGCEASFGKPSDLQRHVLCNHENPDLADVLIEEETSSKDLQELVDQLVTSDSKSGKGTAAVARLSSSTNVVNKEIGATDQLLTQSHTSAEKTRRTVFYNHDQLVFVEMIKNIPLHATV</sequence>
<keyword evidence="10" id="KW-1185">Reference proteome</keyword>
<comment type="caution">
    <text evidence="9">The sequence shown here is derived from an EMBL/GenBank/DDBJ whole genome shotgun (WGS) entry which is preliminary data.</text>
</comment>
<keyword evidence="3" id="KW-0863">Zinc-finger</keyword>
<evidence type="ECO:0000313" key="10">
    <source>
        <dbReference type="Proteomes" id="UP001234581"/>
    </source>
</evidence>
<keyword evidence="4" id="KW-0862">Zinc</keyword>
<evidence type="ECO:0000256" key="6">
    <source>
        <dbReference type="ARBA" id="ARBA00023163"/>
    </source>
</evidence>
<accession>A0AAD7Y4E6</accession>
<feature type="domain" description="C2H2-type" evidence="8">
    <location>
        <begin position="83"/>
        <end position="106"/>
    </location>
</feature>